<dbReference type="Pfam" id="PF00271">
    <property type="entry name" value="Helicase_C"/>
    <property type="match status" value="1"/>
</dbReference>
<dbReference type="GO" id="GO:0016787">
    <property type="term" value="F:hydrolase activity"/>
    <property type="evidence" value="ECO:0007669"/>
    <property type="project" value="UniProtKB-KW"/>
</dbReference>
<reference evidence="7 8" key="1">
    <citation type="submission" date="2017-03" db="EMBL/GenBank/DDBJ databases">
        <title>Genomes of endolithic fungi from Antarctica.</title>
        <authorList>
            <person name="Coleine C."/>
            <person name="Masonjones S."/>
            <person name="Stajich J.E."/>
        </authorList>
    </citation>
    <scope>NUCLEOTIDE SEQUENCE [LARGE SCALE GENOMIC DNA]</scope>
    <source>
        <strain evidence="7 8">CCFEE 5187</strain>
    </source>
</reference>
<dbReference type="InterPro" id="IPR038718">
    <property type="entry name" value="SNF2-like_sf"/>
</dbReference>
<dbReference type="GO" id="GO:0005524">
    <property type="term" value="F:ATP binding"/>
    <property type="evidence" value="ECO:0007669"/>
    <property type="project" value="UniProtKB-KW"/>
</dbReference>
<dbReference type="SUPFAM" id="SSF52540">
    <property type="entry name" value="P-loop containing nucleoside triphosphate hydrolases"/>
    <property type="match status" value="2"/>
</dbReference>
<evidence type="ECO:0008006" key="9">
    <source>
        <dbReference type="Google" id="ProtNLM"/>
    </source>
</evidence>
<dbReference type="Pfam" id="PF00176">
    <property type="entry name" value="SNF2-rel_dom"/>
    <property type="match status" value="1"/>
</dbReference>
<evidence type="ECO:0000256" key="3">
    <source>
        <dbReference type="ARBA" id="ARBA00022806"/>
    </source>
</evidence>
<dbReference type="GO" id="GO:0005634">
    <property type="term" value="C:nucleus"/>
    <property type="evidence" value="ECO:0007669"/>
    <property type="project" value="TreeGrafter"/>
</dbReference>
<dbReference type="CDD" id="cd18793">
    <property type="entry name" value="SF2_C_SNF"/>
    <property type="match status" value="1"/>
</dbReference>
<dbReference type="STRING" id="331657.A0A4U0XLT9"/>
<dbReference type="AlphaFoldDB" id="A0A4U0XLT9"/>
<dbReference type="OrthoDB" id="3800568at2759"/>
<dbReference type="CDD" id="cd18008">
    <property type="entry name" value="DEXDc_SHPRH-like"/>
    <property type="match status" value="1"/>
</dbReference>
<protein>
    <recommendedName>
        <fullName evidence="9">Helicase ATP-binding domain-containing protein</fullName>
    </recommendedName>
</protein>
<keyword evidence="2" id="KW-0378">Hydrolase</keyword>
<dbReference type="InterPro" id="IPR001650">
    <property type="entry name" value="Helicase_C-like"/>
</dbReference>
<dbReference type="SMART" id="SM00490">
    <property type="entry name" value="HELICc"/>
    <property type="match status" value="1"/>
</dbReference>
<dbReference type="Gene3D" id="3.40.50.300">
    <property type="entry name" value="P-loop containing nucleotide triphosphate hydrolases"/>
    <property type="match status" value="1"/>
</dbReference>
<dbReference type="PROSITE" id="PS51192">
    <property type="entry name" value="HELICASE_ATP_BIND_1"/>
    <property type="match status" value="1"/>
</dbReference>
<evidence type="ECO:0000313" key="8">
    <source>
        <dbReference type="Proteomes" id="UP000308768"/>
    </source>
</evidence>
<keyword evidence="4" id="KW-0067">ATP-binding</keyword>
<evidence type="ECO:0000259" key="6">
    <source>
        <dbReference type="PROSITE" id="PS51194"/>
    </source>
</evidence>
<keyword evidence="8" id="KW-1185">Reference proteome</keyword>
<evidence type="ECO:0000259" key="5">
    <source>
        <dbReference type="PROSITE" id="PS51192"/>
    </source>
</evidence>
<keyword evidence="3" id="KW-0347">Helicase</keyword>
<evidence type="ECO:0000256" key="2">
    <source>
        <dbReference type="ARBA" id="ARBA00022801"/>
    </source>
</evidence>
<name>A0A4U0XLT9_9PEZI</name>
<accession>A0A4U0XLT9</accession>
<dbReference type="PANTHER" id="PTHR45626:SF17">
    <property type="entry name" value="HELICASE-LIKE TRANSCRIPTION FACTOR"/>
    <property type="match status" value="1"/>
</dbReference>
<sequence length="705" mass="78794">MADPTEREAIKQALQVQKERHRKIIEQASSEERRATLHTIGEHPDFLEPVLFRPAVGFESAVPDWTASRTLDPADLSEVIKEAHLKVLKLSRPPRAARPEGLLPNIAVDPYQAQALGRMLQWDQYGGEIAGGILADEMGLGKTLQAIMLILATLPHPDVKNRTTIIVTPAAVLSNWKSEIQKFTGTRLKVYVMHKAFDGKPIDTKHVELRRYDVVLCSMNALSAEFKSLEGPGPIDDPDRVLPNCPLIGSISKWFRVIVDEVHHPANNNTSTSFRATMSLIAKTDKFLGLTGTAFRNSIMNIWSYMAFLRIPVWSNRENFETAFCRPKSESDVSVYNSTRYQQLSLGLCLKPFVLRRLQKHCLRLNACTHISIDVVMAEDEIKTYDHLVETALAEFGMNTLKLHTLQRQCVCHPYLNVPEIDEVPEDAVAPEAVLEQNTARPAPSIHDVRQRKQAILSQLDSQWKSSSRIESAMDLYRAYHEEHHDRRTIIFADWTTLLAIMKKRLEMEGLDDRKIFVLDGTIRATSKHKVVQDFAKSPYGSVLLAIKKAGGEGMDLTSASHVIFLHCSWTRAQEDQNIKRVQRRGQPHDVLVHYLQCKIGIEEAISQKWTTKQIHARNIIDCVIEDDAGVWQPMQEEGVDEIASLFGDSGGSSHGNQQDADPTATVLGVSSTRASSDGFAHALRVLGSHGIIAGNATLDVESSG</sequence>
<evidence type="ECO:0000256" key="4">
    <source>
        <dbReference type="ARBA" id="ARBA00022840"/>
    </source>
</evidence>
<dbReference type="InterPro" id="IPR050628">
    <property type="entry name" value="SNF2_RAD54_helicase_TF"/>
</dbReference>
<comment type="caution">
    <text evidence="7">The sequence shown here is derived from an EMBL/GenBank/DDBJ whole genome shotgun (WGS) entry which is preliminary data.</text>
</comment>
<dbReference type="InterPro" id="IPR027417">
    <property type="entry name" value="P-loop_NTPase"/>
</dbReference>
<dbReference type="InterPro" id="IPR000330">
    <property type="entry name" value="SNF2_N"/>
</dbReference>
<feature type="domain" description="Helicase C-terminal" evidence="6">
    <location>
        <begin position="472"/>
        <end position="631"/>
    </location>
</feature>
<dbReference type="InterPro" id="IPR014001">
    <property type="entry name" value="Helicase_ATP-bd"/>
</dbReference>
<dbReference type="PANTHER" id="PTHR45626">
    <property type="entry name" value="TRANSCRIPTION TERMINATION FACTOR 2-RELATED"/>
    <property type="match status" value="1"/>
</dbReference>
<keyword evidence="1" id="KW-0547">Nucleotide-binding</keyword>
<dbReference type="Proteomes" id="UP000308768">
    <property type="component" value="Unassembled WGS sequence"/>
</dbReference>
<dbReference type="GO" id="GO:0008094">
    <property type="term" value="F:ATP-dependent activity, acting on DNA"/>
    <property type="evidence" value="ECO:0007669"/>
    <property type="project" value="TreeGrafter"/>
</dbReference>
<dbReference type="PROSITE" id="PS51194">
    <property type="entry name" value="HELICASE_CTER"/>
    <property type="match status" value="1"/>
</dbReference>
<organism evidence="7 8">
    <name type="scientific">Cryomyces minteri</name>
    <dbReference type="NCBI Taxonomy" id="331657"/>
    <lineage>
        <taxon>Eukaryota</taxon>
        <taxon>Fungi</taxon>
        <taxon>Dikarya</taxon>
        <taxon>Ascomycota</taxon>
        <taxon>Pezizomycotina</taxon>
        <taxon>Dothideomycetes</taxon>
        <taxon>Dothideomycetes incertae sedis</taxon>
        <taxon>Cryomyces</taxon>
    </lineage>
</organism>
<dbReference type="EMBL" id="NAJN01000151">
    <property type="protein sequence ID" value="TKA78230.1"/>
    <property type="molecule type" value="Genomic_DNA"/>
</dbReference>
<dbReference type="Gene3D" id="3.40.50.10810">
    <property type="entry name" value="Tandem AAA-ATPase domain"/>
    <property type="match status" value="1"/>
</dbReference>
<dbReference type="InterPro" id="IPR049730">
    <property type="entry name" value="SNF2/RAD54-like_C"/>
</dbReference>
<evidence type="ECO:0000313" key="7">
    <source>
        <dbReference type="EMBL" id="TKA78230.1"/>
    </source>
</evidence>
<dbReference type="GO" id="GO:0006281">
    <property type="term" value="P:DNA repair"/>
    <property type="evidence" value="ECO:0007669"/>
    <property type="project" value="TreeGrafter"/>
</dbReference>
<dbReference type="GO" id="GO:0004386">
    <property type="term" value="F:helicase activity"/>
    <property type="evidence" value="ECO:0007669"/>
    <property type="project" value="UniProtKB-KW"/>
</dbReference>
<proteinExistence type="predicted"/>
<dbReference type="SMART" id="SM00487">
    <property type="entry name" value="DEXDc"/>
    <property type="match status" value="1"/>
</dbReference>
<evidence type="ECO:0000256" key="1">
    <source>
        <dbReference type="ARBA" id="ARBA00022741"/>
    </source>
</evidence>
<feature type="domain" description="Helicase ATP-binding" evidence="5">
    <location>
        <begin position="123"/>
        <end position="312"/>
    </location>
</feature>
<gene>
    <name evidence="7" type="ORF">B0A49_02294</name>
</gene>